<accession>A0A382KFW0</accession>
<dbReference type="AlphaFoldDB" id="A0A382KFW0"/>
<feature type="non-terminal residue" evidence="1">
    <location>
        <position position="32"/>
    </location>
</feature>
<reference evidence="1" key="1">
    <citation type="submission" date="2018-05" db="EMBL/GenBank/DDBJ databases">
        <authorList>
            <person name="Lanie J.A."/>
            <person name="Ng W.-L."/>
            <person name="Kazmierczak K.M."/>
            <person name="Andrzejewski T.M."/>
            <person name="Davidsen T.M."/>
            <person name="Wayne K.J."/>
            <person name="Tettelin H."/>
            <person name="Glass J.I."/>
            <person name="Rusch D."/>
            <person name="Podicherti R."/>
            <person name="Tsui H.-C.T."/>
            <person name="Winkler M.E."/>
        </authorList>
    </citation>
    <scope>NUCLEOTIDE SEQUENCE</scope>
</reference>
<organism evidence="1">
    <name type="scientific">marine metagenome</name>
    <dbReference type="NCBI Taxonomy" id="408172"/>
    <lineage>
        <taxon>unclassified sequences</taxon>
        <taxon>metagenomes</taxon>
        <taxon>ecological metagenomes</taxon>
    </lineage>
</organism>
<feature type="non-terminal residue" evidence="1">
    <location>
        <position position="1"/>
    </location>
</feature>
<evidence type="ECO:0000313" key="1">
    <source>
        <dbReference type="EMBL" id="SVC22313.1"/>
    </source>
</evidence>
<dbReference type="EMBL" id="UINC01079880">
    <property type="protein sequence ID" value="SVC22313.1"/>
    <property type="molecule type" value="Genomic_DNA"/>
</dbReference>
<name>A0A382KFW0_9ZZZZ</name>
<protein>
    <submittedName>
        <fullName evidence="1">Uncharacterized protein</fullName>
    </submittedName>
</protein>
<proteinExistence type="predicted"/>
<sequence length="32" mass="3699">LLKMLKRSLIPTRVNCLNVEPNLIIIVFGRFS</sequence>
<gene>
    <name evidence="1" type="ORF">METZ01_LOCUS275167</name>
</gene>